<evidence type="ECO:0000313" key="3">
    <source>
        <dbReference type="Proteomes" id="UP000312512"/>
    </source>
</evidence>
<gene>
    <name evidence="2" type="ORF">FH608_019520</name>
</gene>
<name>A0A5C4WF65_9ACTN</name>
<proteinExistence type="predicted"/>
<protein>
    <submittedName>
        <fullName evidence="2">Uncharacterized protein</fullName>
    </submittedName>
</protein>
<keyword evidence="1" id="KW-0732">Signal</keyword>
<accession>A0A5P9YZR8</accession>
<reference evidence="2 3" key="1">
    <citation type="submission" date="2019-10" db="EMBL/GenBank/DDBJ databases">
        <title>Nonomuraea sp. nov., isolated from Phyllanthus amarus.</title>
        <authorList>
            <person name="Klykleung N."/>
            <person name="Tanasupawat S."/>
        </authorList>
    </citation>
    <scope>NUCLEOTIDE SEQUENCE [LARGE SCALE GENOMIC DNA]</scope>
    <source>
        <strain evidence="2 3">PA1-10</strain>
    </source>
</reference>
<evidence type="ECO:0000256" key="1">
    <source>
        <dbReference type="SAM" id="SignalP"/>
    </source>
</evidence>
<dbReference type="AlphaFoldDB" id="A0A5C4WF65"/>
<evidence type="ECO:0000313" key="2">
    <source>
        <dbReference type="EMBL" id="KAB8193436.1"/>
    </source>
</evidence>
<organism evidence="2 3">
    <name type="scientific">Nonomuraea phyllanthi</name>
    <dbReference type="NCBI Taxonomy" id="2219224"/>
    <lineage>
        <taxon>Bacteria</taxon>
        <taxon>Bacillati</taxon>
        <taxon>Actinomycetota</taxon>
        <taxon>Actinomycetes</taxon>
        <taxon>Streptosporangiales</taxon>
        <taxon>Streptosporangiaceae</taxon>
        <taxon>Nonomuraea</taxon>
    </lineage>
</organism>
<feature type="chain" id="PRO_5039013133" evidence="1">
    <location>
        <begin position="27"/>
        <end position="124"/>
    </location>
</feature>
<sequence length="124" mass="12630">MTPPRRRLAIAAATLTLAVLSTACGAVGQAVDCNTAASEASKIASEWSSAMSSDPTNTEALGKASKTAADKTKDLAAKYDGDVAAALNDMAAGFQTMEKGDLNSVTEFSSKMQGFTTKITAACS</sequence>
<dbReference type="RefSeq" id="WP_139631991.1">
    <property type="nucleotide sequence ID" value="NZ_CP045572.1"/>
</dbReference>
<dbReference type="PROSITE" id="PS51257">
    <property type="entry name" value="PROKAR_LIPOPROTEIN"/>
    <property type="match status" value="1"/>
</dbReference>
<dbReference type="EMBL" id="VDLX02000007">
    <property type="protein sequence ID" value="KAB8193436.1"/>
    <property type="molecule type" value="Genomic_DNA"/>
</dbReference>
<accession>A0A5C4WF65</accession>
<feature type="signal peptide" evidence="1">
    <location>
        <begin position="1"/>
        <end position="26"/>
    </location>
</feature>
<comment type="caution">
    <text evidence="2">The sequence shown here is derived from an EMBL/GenBank/DDBJ whole genome shotgun (WGS) entry which is preliminary data.</text>
</comment>
<dbReference type="OrthoDB" id="3542544at2"/>
<keyword evidence="3" id="KW-1185">Reference proteome</keyword>
<dbReference type="Proteomes" id="UP000312512">
    <property type="component" value="Unassembled WGS sequence"/>
</dbReference>